<feature type="domain" description="Protein kinase" evidence="6">
    <location>
        <begin position="221"/>
        <end position="508"/>
    </location>
</feature>
<evidence type="ECO:0000313" key="9">
    <source>
        <dbReference type="Proteomes" id="UP000015104"/>
    </source>
</evidence>
<evidence type="ECO:0000313" key="8">
    <source>
        <dbReference type="EnsemblMetazoa" id="tetur13g02670.1"/>
    </source>
</evidence>
<dbReference type="KEGG" id="tut:107364777"/>
<dbReference type="eggNOG" id="KOG1026">
    <property type="taxonomic scope" value="Eukaryota"/>
</dbReference>
<dbReference type="Gene3D" id="1.10.510.10">
    <property type="entry name" value="Transferase(Phosphotransferase) domain 1"/>
    <property type="match status" value="1"/>
</dbReference>
<dbReference type="EnsemblMetazoa" id="tetur13g02670.1">
    <property type="protein sequence ID" value="tetur13g02670.1"/>
    <property type="gene ID" value="tetur13g02670"/>
</dbReference>
<dbReference type="EMBL" id="CAEY01000174">
    <property type="status" value="NOT_ANNOTATED_CDS"/>
    <property type="molecule type" value="Genomic_DNA"/>
</dbReference>
<feature type="transmembrane region" description="Helical" evidence="5">
    <location>
        <begin position="140"/>
        <end position="161"/>
    </location>
</feature>
<dbReference type="PROSITE" id="PS00107">
    <property type="entry name" value="PROTEIN_KINASE_ATP"/>
    <property type="match status" value="1"/>
</dbReference>
<keyword evidence="5" id="KW-0812">Transmembrane</keyword>
<dbReference type="SMART" id="SM00219">
    <property type="entry name" value="TyrKc"/>
    <property type="match status" value="1"/>
</dbReference>
<dbReference type="GO" id="GO:0043235">
    <property type="term" value="C:receptor complex"/>
    <property type="evidence" value="ECO:0007669"/>
    <property type="project" value="TreeGrafter"/>
</dbReference>
<dbReference type="PANTHER" id="PTHR24416">
    <property type="entry name" value="TYROSINE-PROTEIN KINASE RECEPTOR"/>
    <property type="match status" value="1"/>
</dbReference>
<comment type="catalytic activity">
    <reaction evidence="2">
        <text>L-tyrosyl-[protein] + ATP = O-phospho-L-tyrosyl-[protein] + ADP + H(+)</text>
        <dbReference type="Rhea" id="RHEA:10596"/>
        <dbReference type="Rhea" id="RHEA-COMP:10136"/>
        <dbReference type="Rhea" id="RHEA-COMP:20101"/>
        <dbReference type="ChEBI" id="CHEBI:15378"/>
        <dbReference type="ChEBI" id="CHEBI:30616"/>
        <dbReference type="ChEBI" id="CHEBI:46858"/>
        <dbReference type="ChEBI" id="CHEBI:61978"/>
        <dbReference type="ChEBI" id="CHEBI:456216"/>
        <dbReference type="EC" id="2.7.10.1"/>
    </reaction>
</comment>
<dbReference type="GO" id="GO:0005886">
    <property type="term" value="C:plasma membrane"/>
    <property type="evidence" value="ECO:0007669"/>
    <property type="project" value="TreeGrafter"/>
</dbReference>
<dbReference type="GO" id="GO:0004714">
    <property type="term" value="F:transmembrane receptor protein tyrosine kinase activity"/>
    <property type="evidence" value="ECO:0007669"/>
    <property type="project" value="UniProtKB-EC"/>
</dbReference>
<evidence type="ECO:0000259" key="6">
    <source>
        <dbReference type="PROSITE" id="PS50011"/>
    </source>
</evidence>
<evidence type="ECO:0008006" key="10">
    <source>
        <dbReference type="Google" id="ProtNLM"/>
    </source>
</evidence>
<dbReference type="InterPro" id="IPR000742">
    <property type="entry name" value="EGF"/>
</dbReference>
<dbReference type="GO" id="GO:0030424">
    <property type="term" value="C:axon"/>
    <property type="evidence" value="ECO:0007669"/>
    <property type="project" value="TreeGrafter"/>
</dbReference>
<dbReference type="PRINTS" id="PR00109">
    <property type="entry name" value="TYRKINASE"/>
</dbReference>
<sequence>MDLTSLQAINGSDSIGFNFNNLESPIAYNHYRDECSLRPCGPEAGCLNTNQGHQCICTHDLRPEDPILGCDRGKQAKTVIDTDHVDHSSLPALPISPINRNHETIDGHTKQTEPFWKSDQESANLTHSKQLSNNKVFNSLLFPTIFCLLSFALLIGMFMVLRRYNVISKLRSRRKLSPDPSKGSLARCIQQYVINPNYYSSSPDASFRKILRNIEIPSNQIRYLEEIGEGCFGRVYKGEYQPTEDQVIQVAIKILKEGVSNELRNDFEREVEILSNFRHPNIVKLIGVTNEEVTPSMVFEYMALGDLTEILRKCDPRKLKHKNVDSPCSSTTGTILSTTDESEIKPLYEGDLIWIATQIAAGMLYLSSQHFVHRDLATRNCLVTHNLTVKISDFGLSRDIYTCDYYKVNGTKMLPIRWMSPESIIYGKYTLESDVWSFGVVLWEIFAFGKQPYYGHSNDEVIRLILQGILLIPPEDCPEFIYKLMAGCWKTEPKDRLNFNTIYKELITNCSPDRQRIMDEIEKQESEEESETADEIVNIENYLMPEDLVEIV</sequence>
<feature type="binding site" evidence="4">
    <location>
        <position position="253"/>
    </location>
    <ligand>
        <name>ATP</name>
        <dbReference type="ChEBI" id="CHEBI:30616"/>
    </ligand>
</feature>
<keyword evidence="5" id="KW-1133">Transmembrane helix</keyword>
<reference evidence="9" key="1">
    <citation type="submission" date="2011-08" db="EMBL/GenBank/DDBJ databases">
        <authorList>
            <person name="Rombauts S."/>
        </authorList>
    </citation>
    <scope>NUCLEOTIDE SEQUENCE</scope>
    <source>
        <strain evidence="9">London</strain>
    </source>
</reference>
<keyword evidence="9" id="KW-1185">Reference proteome</keyword>
<dbReference type="PROSITE" id="PS50026">
    <property type="entry name" value="EGF_3"/>
    <property type="match status" value="1"/>
</dbReference>
<accession>T1KK75</accession>
<dbReference type="HOGENOM" id="CLU_000288_7_32_1"/>
<dbReference type="Gene3D" id="3.30.200.20">
    <property type="entry name" value="Phosphorylase Kinase, domain 1"/>
    <property type="match status" value="1"/>
</dbReference>
<keyword evidence="4" id="KW-0547">Nucleotide-binding</keyword>
<keyword evidence="4" id="KW-0067">ATP-binding</keyword>
<evidence type="ECO:0000256" key="2">
    <source>
        <dbReference type="ARBA" id="ARBA00051243"/>
    </source>
</evidence>
<evidence type="ECO:0000256" key="1">
    <source>
        <dbReference type="ARBA" id="ARBA00004167"/>
    </source>
</evidence>
<dbReference type="InterPro" id="IPR017441">
    <property type="entry name" value="Protein_kinase_ATP_BS"/>
</dbReference>
<dbReference type="PROSITE" id="PS00109">
    <property type="entry name" value="PROTEIN_KINASE_TYR"/>
    <property type="match status" value="1"/>
</dbReference>
<evidence type="ECO:0000259" key="7">
    <source>
        <dbReference type="PROSITE" id="PS50026"/>
    </source>
</evidence>
<evidence type="ECO:0000256" key="4">
    <source>
        <dbReference type="PROSITE-ProRule" id="PRU10141"/>
    </source>
</evidence>
<dbReference type="InterPro" id="IPR050122">
    <property type="entry name" value="RTK"/>
</dbReference>
<dbReference type="FunFam" id="1.10.510.10:FF:000034">
    <property type="entry name" value="Tyrosine-protein kinase receptor"/>
    <property type="match status" value="1"/>
</dbReference>
<reference evidence="8" key="2">
    <citation type="submission" date="2015-06" db="UniProtKB">
        <authorList>
            <consortium name="EnsemblMetazoa"/>
        </authorList>
    </citation>
    <scope>IDENTIFICATION</scope>
</reference>
<dbReference type="OMA" id="LIWIATQ"/>
<dbReference type="GO" id="GO:0051897">
    <property type="term" value="P:positive regulation of phosphatidylinositol 3-kinase/protein kinase B signal transduction"/>
    <property type="evidence" value="ECO:0007669"/>
    <property type="project" value="TreeGrafter"/>
</dbReference>
<evidence type="ECO:0000256" key="5">
    <source>
        <dbReference type="SAM" id="Phobius"/>
    </source>
</evidence>
<dbReference type="PANTHER" id="PTHR24416:SF619">
    <property type="entry name" value="TYROSINE-PROTEIN KINASE TRANSMEMBRANE RECEPTOR ROR-LIKE PROTEIN"/>
    <property type="match status" value="1"/>
</dbReference>
<dbReference type="Pfam" id="PF07714">
    <property type="entry name" value="PK_Tyr_Ser-Thr"/>
    <property type="match status" value="1"/>
</dbReference>
<dbReference type="OrthoDB" id="3256376at2759"/>
<dbReference type="GO" id="GO:0010976">
    <property type="term" value="P:positive regulation of neuron projection development"/>
    <property type="evidence" value="ECO:0007669"/>
    <property type="project" value="TreeGrafter"/>
</dbReference>
<comment type="caution">
    <text evidence="3">Lacks conserved residue(s) required for the propagation of feature annotation.</text>
</comment>
<dbReference type="GO" id="GO:0005030">
    <property type="term" value="F:neurotrophin receptor activity"/>
    <property type="evidence" value="ECO:0007669"/>
    <property type="project" value="TreeGrafter"/>
</dbReference>
<dbReference type="InterPro" id="IPR008266">
    <property type="entry name" value="Tyr_kinase_AS"/>
</dbReference>
<comment type="subcellular location">
    <subcellularLocation>
        <location evidence="1">Membrane</location>
        <topology evidence="1">Single-pass membrane protein</topology>
    </subcellularLocation>
</comment>
<dbReference type="GO" id="GO:0007169">
    <property type="term" value="P:cell surface receptor protein tyrosine kinase signaling pathway"/>
    <property type="evidence" value="ECO:0007669"/>
    <property type="project" value="TreeGrafter"/>
</dbReference>
<keyword evidence="5" id="KW-0472">Membrane</keyword>
<dbReference type="SUPFAM" id="SSF56112">
    <property type="entry name" value="Protein kinase-like (PK-like)"/>
    <property type="match status" value="1"/>
</dbReference>
<name>T1KK75_TETUR</name>
<protein>
    <recommendedName>
        <fullName evidence="10">Protein kinase domain-containing protein</fullName>
    </recommendedName>
</protein>
<dbReference type="GO" id="GO:1990090">
    <property type="term" value="P:cellular response to nerve growth factor stimulus"/>
    <property type="evidence" value="ECO:0007669"/>
    <property type="project" value="TreeGrafter"/>
</dbReference>
<dbReference type="STRING" id="32264.T1KK75"/>
<dbReference type="GO" id="GO:0043121">
    <property type="term" value="F:neurotrophin binding"/>
    <property type="evidence" value="ECO:0007669"/>
    <property type="project" value="TreeGrafter"/>
</dbReference>
<dbReference type="EMBL" id="CAEY01000175">
    <property type="status" value="NOT_ANNOTATED_CDS"/>
    <property type="molecule type" value="Genomic_DNA"/>
</dbReference>
<dbReference type="Proteomes" id="UP000015104">
    <property type="component" value="Unassembled WGS sequence"/>
</dbReference>
<dbReference type="EMBL" id="CAEY01000173">
    <property type="status" value="NOT_ANNOTATED_CDS"/>
    <property type="molecule type" value="Genomic_DNA"/>
</dbReference>
<dbReference type="InterPro" id="IPR001245">
    <property type="entry name" value="Ser-Thr/Tyr_kinase_cat_dom"/>
</dbReference>
<feature type="domain" description="EGF-like" evidence="7">
    <location>
        <begin position="31"/>
        <end position="67"/>
    </location>
</feature>
<organism evidence="8 9">
    <name type="scientific">Tetranychus urticae</name>
    <name type="common">Two-spotted spider mite</name>
    <dbReference type="NCBI Taxonomy" id="32264"/>
    <lineage>
        <taxon>Eukaryota</taxon>
        <taxon>Metazoa</taxon>
        <taxon>Ecdysozoa</taxon>
        <taxon>Arthropoda</taxon>
        <taxon>Chelicerata</taxon>
        <taxon>Arachnida</taxon>
        <taxon>Acari</taxon>
        <taxon>Acariformes</taxon>
        <taxon>Trombidiformes</taxon>
        <taxon>Prostigmata</taxon>
        <taxon>Eleutherengona</taxon>
        <taxon>Raphignathae</taxon>
        <taxon>Tetranychoidea</taxon>
        <taxon>Tetranychidae</taxon>
        <taxon>Tetranychus</taxon>
    </lineage>
</organism>
<dbReference type="CDD" id="cd00054">
    <property type="entry name" value="EGF_CA"/>
    <property type="match status" value="1"/>
</dbReference>
<dbReference type="AlphaFoldDB" id="T1KK75"/>
<keyword evidence="3" id="KW-0245">EGF-like domain</keyword>
<dbReference type="PROSITE" id="PS50011">
    <property type="entry name" value="PROTEIN_KINASE_DOM"/>
    <property type="match status" value="1"/>
</dbReference>
<evidence type="ECO:0000256" key="3">
    <source>
        <dbReference type="PROSITE-ProRule" id="PRU00076"/>
    </source>
</evidence>
<dbReference type="InterPro" id="IPR020635">
    <property type="entry name" value="Tyr_kinase_cat_dom"/>
</dbReference>
<gene>
    <name evidence="8" type="primary">107364777</name>
</gene>
<dbReference type="InterPro" id="IPR011009">
    <property type="entry name" value="Kinase-like_dom_sf"/>
</dbReference>
<dbReference type="GO" id="GO:0005524">
    <property type="term" value="F:ATP binding"/>
    <property type="evidence" value="ECO:0007669"/>
    <property type="project" value="UniProtKB-UniRule"/>
</dbReference>
<proteinExistence type="predicted"/>
<dbReference type="InterPro" id="IPR000719">
    <property type="entry name" value="Prot_kinase_dom"/>
</dbReference>